<accession>A0A4P9YVA4</accession>
<dbReference type="AlphaFoldDB" id="A0A4P9YVA4"/>
<evidence type="ECO:0000256" key="1">
    <source>
        <dbReference type="SAM" id="MobiDB-lite"/>
    </source>
</evidence>
<evidence type="ECO:0000313" key="3">
    <source>
        <dbReference type="Proteomes" id="UP000278143"/>
    </source>
</evidence>
<name>A0A4P9YVA4_9FUNG</name>
<dbReference type="OrthoDB" id="5596994at2759"/>
<sequence>MLPSKRRREKHKRRKLEQREGVSIQTPGPIARPGRAQPPALPRIMFRYRAQASAHETPATTLITGAWRMLAIILMSMPEVNKVRDDAAEGLLPSKKEEASDTEAVHDVTVPSNDEQPTEASPNDATPAEPSEEEEEEEEGEEEESDNDDVNTRPITTREFDDRAYAIPRAYRWPKLRLKEYTVGEPIPKGAATKHLLPWQLQYRHSVPTNTAFAMMPEVTSERVEQSTTNQAGASSTMPLQRTDCWHHHAIADRQIYEQMASQFEDVIYEVWRHLVTPNGERNNDTDDTATGTADLPHELPGPLVDAAVVDMMETFRRLLLCMIQLKER</sequence>
<proteinExistence type="predicted"/>
<keyword evidence="3" id="KW-1185">Reference proteome</keyword>
<feature type="region of interest" description="Disordered" evidence="1">
    <location>
        <begin position="278"/>
        <end position="298"/>
    </location>
</feature>
<feature type="compositionally biased region" description="Basic and acidic residues" evidence="1">
    <location>
        <begin position="94"/>
        <end position="106"/>
    </location>
</feature>
<feature type="compositionally biased region" description="Basic residues" evidence="1">
    <location>
        <begin position="1"/>
        <end position="16"/>
    </location>
</feature>
<dbReference type="EMBL" id="KZ990738">
    <property type="protein sequence ID" value="RKP23725.1"/>
    <property type="molecule type" value="Genomic_DNA"/>
</dbReference>
<evidence type="ECO:0000313" key="2">
    <source>
        <dbReference type="EMBL" id="RKP23725.1"/>
    </source>
</evidence>
<dbReference type="Proteomes" id="UP000278143">
    <property type="component" value="Unassembled WGS sequence"/>
</dbReference>
<feature type="compositionally biased region" description="Acidic residues" evidence="1">
    <location>
        <begin position="130"/>
        <end position="149"/>
    </location>
</feature>
<feature type="region of interest" description="Disordered" evidence="1">
    <location>
        <begin position="93"/>
        <end position="157"/>
    </location>
</feature>
<protein>
    <submittedName>
        <fullName evidence="2">Uncharacterized protein</fullName>
    </submittedName>
</protein>
<feature type="region of interest" description="Disordered" evidence="1">
    <location>
        <begin position="1"/>
        <end position="38"/>
    </location>
</feature>
<gene>
    <name evidence="2" type="ORF">SYNPS1DRAFT_30519</name>
</gene>
<reference evidence="3" key="1">
    <citation type="journal article" date="2018" name="Nat. Microbiol.">
        <title>Leveraging single-cell genomics to expand the fungal tree of life.</title>
        <authorList>
            <person name="Ahrendt S.R."/>
            <person name="Quandt C.A."/>
            <person name="Ciobanu D."/>
            <person name="Clum A."/>
            <person name="Salamov A."/>
            <person name="Andreopoulos B."/>
            <person name="Cheng J.F."/>
            <person name="Woyke T."/>
            <person name="Pelin A."/>
            <person name="Henrissat B."/>
            <person name="Reynolds N.K."/>
            <person name="Benny G.L."/>
            <person name="Smith M.E."/>
            <person name="James T.Y."/>
            <person name="Grigoriev I.V."/>
        </authorList>
    </citation>
    <scope>NUCLEOTIDE SEQUENCE [LARGE SCALE GENOMIC DNA]</scope>
    <source>
        <strain evidence="3">Benny S71-1</strain>
    </source>
</reference>
<feature type="compositionally biased region" description="Polar residues" evidence="1">
    <location>
        <begin position="110"/>
        <end position="124"/>
    </location>
</feature>
<organism evidence="2 3">
    <name type="scientific">Syncephalis pseudoplumigaleata</name>
    <dbReference type="NCBI Taxonomy" id="1712513"/>
    <lineage>
        <taxon>Eukaryota</taxon>
        <taxon>Fungi</taxon>
        <taxon>Fungi incertae sedis</taxon>
        <taxon>Zoopagomycota</taxon>
        <taxon>Zoopagomycotina</taxon>
        <taxon>Zoopagomycetes</taxon>
        <taxon>Zoopagales</taxon>
        <taxon>Piptocephalidaceae</taxon>
        <taxon>Syncephalis</taxon>
    </lineage>
</organism>